<feature type="domain" description="Ig-like" evidence="7">
    <location>
        <begin position="117"/>
        <end position="207"/>
    </location>
</feature>
<gene>
    <name evidence="9" type="primary">LOC102803430</name>
</gene>
<dbReference type="Gene3D" id="2.60.40.10">
    <property type="entry name" value="Immunoglobulins"/>
    <property type="match status" value="20"/>
</dbReference>
<dbReference type="Proteomes" id="UP000694865">
    <property type="component" value="Unplaced"/>
</dbReference>
<feature type="domain" description="Ig-like" evidence="7">
    <location>
        <begin position="1011"/>
        <end position="1077"/>
    </location>
</feature>
<evidence type="ECO:0000256" key="5">
    <source>
        <dbReference type="ARBA" id="ARBA00023319"/>
    </source>
</evidence>
<dbReference type="Pfam" id="PF07679">
    <property type="entry name" value="I-set"/>
    <property type="match status" value="1"/>
</dbReference>
<dbReference type="SUPFAM" id="SSF48726">
    <property type="entry name" value="Immunoglobulin"/>
    <property type="match status" value="18"/>
</dbReference>
<keyword evidence="3" id="KW-1015">Disulfide bond</keyword>
<proteinExistence type="predicted"/>
<sequence length="1959" mass="216746">MECKYCILQAAILGIFTFARGQHEPFRSLPEDTIALLGSEALLNCSFTSPQPGWVKWSKGTTLVSTHKLVDPLFTGKYKIEGGFEEYNLRIYNISRNDRDSYACFVGDEADNITAKADLYVLENRAECNVEPSYTVVSGDNVTAKCSVDLSEAAPSELAWYQNGVEVSRTPNKANIFTTFLNKTDNGAEFKCQVEHHTLLSTQIVLTSCSMTMDVQYGPSLRVNGSREWYAVEGQSYYAHCDVDANPEGAVFWEDTMHNIIEGEILLINAVARDQRGIYTCYANNSLFNGMVKMNSAYIDLDVQYPPLVEVSAPRFSRESENVTLNCSVTEANPNTEKITWLKNGVALTVPVVYTIMNITREFTGYYSCTAVNTFHDNTTGSGSHTIYHDVQYPPTLTVVDQNNGTVIEGYDFTSNCSADANPKANITWKYPNGFILHESQLHFDEIHRNRTGTYTCSASNRMYDEELGSAEQIININVQYPPTVTVNMSTEWYVIEGKSYYAHCRVDANPRATVFWEDKLGVITSGEILELRDVQREDHGNYSCFARNSFWNGIGATDYDYIILDVQYPPDVTVSIPTVSKEGENITLMCRVEDANPTTDDVTWIKDGVNLHNPAVYEMTDITRLATGNYTCTAINTFYDGSIGIRNVTYHLNVQYPPSITVNNQNSGKVIQGNTFTASCAADANPQATITWTYPSGQTVEGSQLTFTEIGRRHTGMYTCKAFNILYDAVNGSAEETIYVDVQSPPSVSVNVSSEWTVIEGSSYYAYCNVDANPLPTVYWEDEMHDIIAGAELKINVVKRDQHGIYTCYANNTLWNGDVGTDSDYIKLDVQYPALLEVNVPLFSKEGMNVIFNCSVTDANPVPNSITWLRDGVNLNVPAVYEIVNINREFTGYYTCTAVNILHDNTIRSVNYTSFHDVQYPPTLTVLDQNNGTVIEGYDFTSNCSADANPNANITWKYPNGFILHESQLHFDEVHRNRTGTYTCSASNRLYDEELGSAEQIININVQYSPTVTVNASTQWYVVEGNSYYAYCNVDANPYATVYWKHDLSGIIYGERLEIHGVQRQDNGNYTCCARNTFWNDIDATGCNHIILDVQYSPNVTVSMPTVSKEGENITLMCRVEDANPTTDDVIWFKDGVNLHIPTVYEMTDITRLETGNYTCTAINTFYDGSIGIYNVTHHLNVQYLPSVSVTMPEIAKEGSDVTLSCSVEDANPMVENIAWFKNGIDLGVTSLFELINVPRNASGNYTCSAVNILYDGSVGSENITKYLDIQYPPSVKLSMPEVVKEGDNISMTCLVLDANPMAADITWYKDGVDLHIPGVYTIMDITRDSTGIYTCTATNTFHDGSDGTTSASNYLNVQYLPSVSVTMPEIAKEGSDITLSCSVEDANPMVENIAWFKNGIDLGVTSLFELINVPRNASGNYTCSAVNIFYDGSVGSVNVTKYLDVQYSPTVKLSMPEVGKEGDNISMTCLVLNANPMTADITWYKDGVDLHIPGVYTIMDITRDSTGIYTCTATNTFHDGSDGTTSASNYLNVQYLPSVSVTMSEIAKEGSDITLNCSVEDANPMVENIAWFKNGIDLGVTSLFELINVPRNASGNYTCSAVNIFYDGSVGSVNVTKYLDVQYSPTVKLSMPYVGKEGDNISMTCFVLDANPMTVDITWDKDGVDLHIPGVYTIMDITRDSTGIYTCTATNTFHDGSDGTTSASEYLNVQYPGNVSITGPSEPPLRGDVFNITCSISGGVPDPYKMELYRVTVTDGDTVIREDINEHGVIFINVINTASSKLNETYYCKSYITFYDNTELQPESTKLDIQIYYSPLITGEDVTVKHNEDAFLVCTVDSNPSVESVVWKDTNMKSIASDVTTVRDGTLVTSTLTLRDVAKTNEGKYTCIAVSDIFSEHSLVIKLYVSESAPTVSTLSLAVIIGVIVAVVVAVVVIIYVVYSRINKKRKSRSVVITKHG</sequence>
<feature type="domain" description="Ig-like" evidence="7">
    <location>
        <begin position="395"/>
        <end position="476"/>
    </location>
</feature>
<feature type="domain" description="Ig-like" evidence="7">
    <location>
        <begin position="219"/>
        <end position="300"/>
    </location>
</feature>
<dbReference type="InterPro" id="IPR013098">
    <property type="entry name" value="Ig_I-set"/>
</dbReference>
<feature type="domain" description="Ig-like" evidence="7">
    <location>
        <begin position="834"/>
        <end position="914"/>
    </location>
</feature>
<keyword evidence="5" id="KW-0393">Immunoglobulin domain</keyword>
<evidence type="ECO:0000256" key="6">
    <source>
        <dbReference type="SAM" id="Phobius"/>
    </source>
</evidence>
<feature type="domain" description="Ig-like" evidence="7">
    <location>
        <begin position="1274"/>
        <end position="1354"/>
    </location>
</feature>
<evidence type="ECO:0000256" key="1">
    <source>
        <dbReference type="ARBA" id="ARBA00004479"/>
    </source>
</evidence>
<dbReference type="PANTHER" id="PTHR11640">
    <property type="entry name" value="NEPHRIN"/>
    <property type="match status" value="1"/>
</dbReference>
<evidence type="ECO:0000256" key="4">
    <source>
        <dbReference type="ARBA" id="ARBA00023180"/>
    </source>
</evidence>
<keyword evidence="6" id="KW-1133">Transmembrane helix</keyword>
<feature type="domain" description="Ig-like" evidence="7">
    <location>
        <begin position="923"/>
        <end position="1004"/>
    </location>
</feature>
<keyword evidence="6" id="KW-0812">Transmembrane</keyword>
<feature type="domain" description="Ig-like" evidence="7">
    <location>
        <begin position="1539"/>
        <end position="1618"/>
    </location>
</feature>
<dbReference type="RefSeq" id="XP_006812759.1">
    <property type="nucleotide sequence ID" value="XM_006812696.1"/>
</dbReference>
<keyword evidence="4" id="KW-0325">Glycoprotein</keyword>
<feature type="domain" description="Ig-like" evidence="7">
    <location>
        <begin position="659"/>
        <end position="740"/>
    </location>
</feature>
<dbReference type="PROSITE" id="PS50835">
    <property type="entry name" value="IG_LIKE"/>
    <property type="match status" value="20"/>
</dbReference>
<organism evidence="8 9">
    <name type="scientific">Saccoglossus kowalevskii</name>
    <name type="common">Acorn worm</name>
    <dbReference type="NCBI Taxonomy" id="10224"/>
    <lineage>
        <taxon>Eukaryota</taxon>
        <taxon>Metazoa</taxon>
        <taxon>Hemichordata</taxon>
        <taxon>Enteropneusta</taxon>
        <taxon>Harrimaniidae</taxon>
        <taxon>Saccoglossus</taxon>
    </lineage>
</organism>
<feature type="domain" description="Ig-like" evidence="7">
    <location>
        <begin position="1099"/>
        <end position="1178"/>
    </location>
</feature>
<feature type="domain" description="Ig-like" evidence="7">
    <location>
        <begin position="1187"/>
        <end position="1266"/>
    </location>
</feature>
<feature type="domain" description="Ig-like" evidence="7">
    <location>
        <begin position="1627"/>
        <end position="1710"/>
    </location>
</feature>
<feature type="domain" description="Ig-like" evidence="7">
    <location>
        <begin position="25"/>
        <end position="114"/>
    </location>
</feature>
<evidence type="ECO:0000256" key="2">
    <source>
        <dbReference type="ARBA" id="ARBA00023136"/>
    </source>
</evidence>
<comment type="subcellular location">
    <subcellularLocation>
        <location evidence="1">Membrane</location>
        <topology evidence="1">Single-pass type I membrane protein</topology>
    </subcellularLocation>
</comment>
<dbReference type="InterPro" id="IPR051275">
    <property type="entry name" value="Cell_adhesion_signaling"/>
</dbReference>
<evidence type="ECO:0000313" key="9">
    <source>
        <dbReference type="RefSeq" id="XP_006812759.1"/>
    </source>
</evidence>
<feature type="domain" description="Ig-like" evidence="7">
    <location>
        <begin position="1804"/>
        <end position="1908"/>
    </location>
</feature>
<feature type="domain" description="Ig-like" evidence="7">
    <location>
        <begin position="306"/>
        <end position="388"/>
    </location>
</feature>
<keyword evidence="2 6" id="KW-0472">Membrane</keyword>
<feature type="domain" description="Ig-like" evidence="7">
    <location>
        <begin position="483"/>
        <end position="550"/>
    </location>
</feature>
<name>A0ABM0LYB8_SACKO</name>
<feature type="domain" description="Ig-like" evidence="7">
    <location>
        <begin position="1363"/>
        <end position="1442"/>
    </location>
</feature>
<feature type="transmembrane region" description="Helical" evidence="6">
    <location>
        <begin position="1917"/>
        <end position="1941"/>
    </location>
</feature>
<feature type="domain" description="Ig-like" evidence="7">
    <location>
        <begin position="1451"/>
        <end position="1530"/>
    </location>
</feature>
<evidence type="ECO:0000256" key="3">
    <source>
        <dbReference type="ARBA" id="ARBA00023157"/>
    </source>
</evidence>
<feature type="domain" description="Ig-like" evidence="7">
    <location>
        <begin position="747"/>
        <end position="828"/>
    </location>
</feature>
<dbReference type="SMART" id="SM00409">
    <property type="entry name" value="IG"/>
    <property type="match status" value="20"/>
</dbReference>
<dbReference type="Pfam" id="PF13927">
    <property type="entry name" value="Ig_3"/>
    <property type="match status" value="17"/>
</dbReference>
<accession>A0ABM0LYB8</accession>
<dbReference type="InterPro" id="IPR036179">
    <property type="entry name" value="Ig-like_dom_sf"/>
</dbReference>
<dbReference type="InterPro" id="IPR003598">
    <property type="entry name" value="Ig_sub2"/>
</dbReference>
<protein>
    <submittedName>
        <fullName evidence="9">Hemicentin-1-like</fullName>
    </submittedName>
</protein>
<dbReference type="Pfam" id="PF13895">
    <property type="entry name" value="Ig_2"/>
    <property type="match status" value="1"/>
</dbReference>
<dbReference type="CDD" id="cd00096">
    <property type="entry name" value="Ig"/>
    <property type="match status" value="2"/>
</dbReference>
<dbReference type="SMART" id="SM00408">
    <property type="entry name" value="IGc2"/>
    <property type="match status" value="19"/>
</dbReference>
<evidence type="ECO:0000313" key="8">
    <source>
        <dbReference type="Proteomes" id="UP000694865"/>
    </source>
</evidence>
<reference evidence="9" key="1">
    <citation type="submission" date="2025-08" db="UniProtKB">
        <authorList>
            <consortium name="RefSeq"/>
        </authorList>
    </citation>
    <scope>IDENTIFICATION</scope>
    <source>
        <tissue evidence="9">Testes</tissue>
    </source>
</reference>
<dbReference type="PANTHER" id="PTHR11640:SF31">
    <property type="entry name" value="IRREGULAR CHIASM C-ROUGHEST PROTEIN-RELATED"/>
    <property type="match status" value="1"/>
</dbReference>
<dbReference type="GeneID" id="102803430"/>
<dbReference type="InterPro" id="IPR013783">
    <property type="entry name" value="Ig-like_fold"/>
</dbReference>
<dbReference type="InterPro" id="IPR007110">
    <property type="entry name" value="Ig-like_dom"/>
</dbReference>
<dbReference type="InterPro" id="IPR003599">
    <property type="entry name" value="Ig_sub"/>
</dbReference>
<evidence type="ECO:0000259" key="7">
    <source>
        <dbReference type="PROSITE" id="PS50835"/>
    </source>
</evidence>
<keyword evidence="8" id="KW-1185">Reference proteome</keyword>
<feature type="domain" description="Ig-like" evidence="7">
    <location>
        <begin position="571"/>
        <end position="650"/>
    </location>
</feature>